<feature type="domain" description="MobA/VirD2-like nuclease" evidence="2">
    <location>
        <begin position="59"/>
        <end position="153"/>
    </location>
</feature>
<dbReference type="InterPro" id="IPR005094">
    <property type="entry name" value="Endonuclease_MobA/VirD2"/>
</dbReference>
<dbReference type="AlphaFoldDB" id="I3YN84"/>
<gene>
    <name evidence="3" type="ordered locus">Alfi_2165</name>
</gene>
<reference evidence="4" key="1">
    <citation type="journal article" date="2013" name="Stand. Genomic Sci.">
        <title>Complete genome sequence of the bile-resistant pigment-producing anaerobe Alistipes finegoldii type strain (AHN2437(T)).</title>
        <authorList>
            <person name="Mavromatis K."/>
            <person name="Stackebrandt E."/>
            <person name="Munk C."/>
            <person name="Lapidus A."/>
            <person name="Nolan M."/>
            <person name="Lucas S."/>
            <person name="Hammon N."/>
            <person name="Deshpande S."/>
            <person name="Cheng J.F."/>
            <person name="Tapia R."/>
            <person name="Goodwin L.A."/>
            <person name="Pitluck S."/>
            <person name="Liolios K."/>
            <person name="Pagani I."/>
            <person name="Ivanova N."/>
            <person name="Mikhailova N."/>
            <person name="Huntemann M."/>
            <person name="Pati A."/>
            <person name="Chen A."/>
            <person name="Palaniappan K."/>
            <person name="Land M."/>
            <person name="Hauser L."/>
            <person name="Rohde M."/>
            <person name="Gronow S."/>
            <person name="Goker M."/>
            <person name="Detter J.C."/>
            <person name="Bristow J."/>
            <person name="Eisen J.A."/>
            <person name="Markowitz V."/>
            <person name="Hugenholtz P."/>
            <person name="Kyrpides N.C."/>
            <person name="Klenk H.P."/>
            <person name="Woyke T."/>
        </authorList>
    </citation>
    <scope>NUCLEOTIDE SEQUENCE</scope>
    <source>
        <strain evidence="4">DSM 17242 / JCM 16770 / AHN 2437 / CCUG 46020 / CIP 107999</strain>
    </source>
</reference>
<dbReference type="STRING" id="679935.Alfi_2165"/>
<dbReference type="RefSeq" id="WP_014775798.1">
    <property type="nucleotide sequence ID" value="NC_018011.1"/>
</dbReference>
<dbReference type="HOGENOM" id="CLU_044309_0_1_10"/>
<evidence type="ECO:0000313" key="3">
    <source>
        <dbReference type="EMBL" id="AFL78452.1"/>
    </source>
</evidence>
<dbReference type="PATRIC" id="fig|679935.3.peg.2083"/>
<proteinExistence type="predicted"/>
<evidence type="ECO:0000259" key="2">
    <source>
        <dbReference type="Pfam" id="PF03432"/>
    </source>
</evidence>
<organism evidence="3 4">
    <name type="scientific">Alistipes finegoldii (strain DSM 17242 / JCM 16770 / CCUG 46020 / CIP 107999 / KCTC 15236 / AHN 2437)</name>
    <dbReference type="NCBI Taxonomy" id="679935"/>
    <lineage>
        <taxon>Bacteria</taxon>
        <taxon>Pseudomonadati</taxon>
        <taxon>Bacteroidota</taxon>
        <taxon>Bacteroidia</taxon>
        <taxon>Bacteroidales</taxon>
        <taxon>Rikenellaceae</taxon>
        <taxon>Alistipes</taxon>
    </lineage>
</organism>
<dbReference type="Pfam" id="PF03432">
    <property type="entry name" value="Relaxase"/>
    <property type="match status" value="1"/>
</dbReference>
<dbReference type="KEGG" id="afd:Alfi_2165"/>
<dbReference type="Proteomes" id="UP000006052">
    <property type="component" value="Chromosome"/>
</dbReference>
<protein>
    <submittedName>
        <fullName evidence="3">Relaxase/mobilization nuclease</fullName>
    </submittedName>
</protein>
<feature type="region of interest" description="Disordered" evidence="1">
    <location>
        <begin position="353"/>
        <end position="377"/>
    </location>
</feature>
<name>I3YN84_ALIFI</name>
<feature type="compositionally biased region" description="Polar residues" evidence="1">
    <location>
        <begin position="365"/>
        <end position="377"/>
    </location>
</feature>
<evidence type="ECO:0000256" key="1">
    <source>
        <dbReference type="SAM" id="MobiDB-lite"/>
    </source>
</evidence>
<evidence type="ECO:0000313" key="4">
    <source>
        <dbReference type="Proteomes" id="UP000006052"/>
    </source>
</evidence>
<dbReference type="eggNOG" id="COG3843">
    <property type="taxonomic scope" value="Bacteria"/>
</dbReference>
<accession>I3YN84</accession>
<sequence>MVARINHGAHIEGVLFYNKFKTDKGEARVVLCHNLPIVPQDGKIDIRRLSEAFRPWMTHPRPRLGEPVFHVSLNPNPKDRIDEMKMLEIAHYYMERMGYGDQPYVIFEHNDIERKHYHIVSTRIKPDGTTIDSFEYKKRSKALTEEIEREFNLIPTVQGQQSAAFEELRKVEYAQSNLKAQLSSVLNNLTDRYRFSSKGEFTTLLKIFNIWMEECKGEVEGRPYAGIIYGALDEHGQRVGKPIKSSRISKKFGYKALQKEYSKTKRWIAGNKQKLEPTRITIREAMKTARTTEEFAAAIRPGGISVVFHRSAEHENRIYGVTFIDHRNGLVINGSRLDKAFAANRFQELFTKAPATEPQNRAERSQQSSDTGNDWFTQQSHDFGAISDIFPDLDLFSVLLNEASRPDYWDEWAQEYQRRKKKKKRRHLK</sequence>
<dbReference type="NCBIfam" id="NF041325">
    <property type="entry name" value="Bacteroid_MobB"/>
    <property type="match status" value="1"/>
</dbReference>
<dbReference type="EMBL" id="CP003274">
    <property type="protein sequence ID" value="AFL78452.1"/>
    <property type="molecule type" value="Genomic_DNA"/>
</dbReference>
<dbReference type="GeneID" id="79838848"/>